<name>A0AAV4HQC6_9GAST</name>
<sequence length="227" mass="25680">MSACAGYLSKALLVVSKPFSLCLRNNKGQLEKSFLAAQKVPLIDEDHSVVYLDSTPDDASETINEIEWTRQTLSGIAADKWLDVATKKKIVGYMQTRINTISQQNALDAINITTGRIAEDLEYQVSQGMKKKRLQRILEKFDRVSSAVAATVTDDENCDDCDKILNEEYEYDGIVDDDDDDDEEEEDDLLQLFSPPTHAVVETQPQASRRQFYQRDCDKKPTLMITE</sequence>
<reference evidence="1 2" key="1">
    <citation type="journal article" date="2021" name="Elife">
        <title>Chloroplast acquisition without the gene transfer in kleptoplastic sea slugs, Plakobranchus ocellatus.</title>
        <authorList>
            <person name="Maeda T."/>
            <person name="Takahashi S."/>
            <person name="Yoshida T."/>
            <person name="Shimamura S."/>
            <person name="Takaki Y."/>
            <person name="Nagai Y."/>
            <person name="Toyoda A."/>
            <person name="Suzuki Y."/>
            <person name="Arimoto A."/>
            <person name="Ishii H."/>
            <person name="Satoh N."/>
            <person name="Nishiyama T."/>
            <person name="Hasebe M."/>
            <person name="Maruyama T."/>
            <person name="Minagawa J."/>
            <person name="Obokata J."/>
            <person name="Shigenobu S."/>
        </authorList>
    </citation>
    <scope>NUCLEOTIDE SEQUENCE [LARGE SCALE GENOMIC DNA]</scope>
</reference>
<dbReference type="Proteomes" id="UP000762676">
    <property type="component" value="Unassembled WGS sequence"/>
</dbReference>
<organism evidence="1 2">
    <name type="scientific">Elysia marginata</name>
    <dbReference type="NCBI Taxonomy" id="1093978"/>
    <lineage>
        <taxon>Eukaryota</taxon>
        <taxon>Metazoa</taxon>
        <taxon>Spiralia</taxon>
        <taxon>Lophotrochozoa</taxon>
        <taxon>Mollusca</taxon>
        <taxon>Gastropoda</taxon>
        <taxon>Heterobranchia</taxon>
        <taxon>Euthyneura</taxon>
        <taxon>Panpulmonata</taxon>
        <taxon>Sacoglossa</taxon>
        <taxon>Placobranchoidea</taxon>
        <taxon>Plakobranchidae</taxon>
        <taxon>Elysia</taxon>
    </lineage>
</organism>
<keyword evidence="2" id="KW-1185">Reference proteome</keyword>
<comment type="caution">
    <text evidence="1">The sequence shown here is derived from an EMBL/GenBank/DDBJ whole genome shotgun (WGS) entry which is preliminary data.</text>
</comment>
<evidence type="ECO:0000313" key="1">
    <source>
        <dbReference type="EMBL" id="GFR99273.1"/>
    </source>
</evidence>
<protein>
    <submittedName>
        <fullName evidence="1">Uncharacterized protein</fullName>
    </submittedName>
</protein>
<dbReference type="EMBL" id="BMAT01009132">
    <property type="protein sequence ID" value="GFR99273.1"/>
    <property type="molecule type" value="Genomic_DNA"/>
</dbReference>
<evidence type="ECO:0000313" key="2">
    <source>
        <dbReference type="Proteomes" id="UP000762676"/>
    </source>
</evidence>
<proteinExistence type="predicted"/>
<dbReference type="AlphaFoldDB" id="A0AAV4HQC6"/>
<accession>A0AAV4HQC6</accession>
<gene>
    <name evidence="1" type="ORF">ElyMa_004523900</name>
</gene>